<dbReference type="EMBL" id="CP034593">
    <property type="protein sequence ID" value="AZQ77394.1"/>
    <property type="molecule type" value="Genomic_DNA"/>
</dbReference>
<reference evidence="1 2" key="1">
    <citation type="submission" date="2018-12" db="EMBL/GenBank/DDBJ databases">
        <title>Complete genome sequence of Flaviflexus sp. H23T48.</title>
        <authorList>
            <person name="Bae J.-W."/>
            <person name="Lee J.-Y."/>
        </authorList>
    </citation>
    <scope>NUCLEOTIDE SEQUENCE [LARGE SCALE GENOMIC DNA]</scope>
    <source>
        <strain evidence="1 2">H23T48</strain>
    </source>
</reference>
<evidence type="ECO:0008006" key="3">
    <source>
        <dbReference type="Google" id="ProtNLM"/>
    </source>
</evidence>
<keyword evidence="2" id="KW-1185">Reference proteome</keyword>
<dbReference type="OrthoDB" id="3725439at2"/>
<name>A0A3Q9G832_9ACTO</name>
<accession>A0A3Q9G832</accession>
<organism evidence="1 2">
    <name type="scientific">Flaviflexus ciconiae</name>
    <dbReference type="NCBI Taxonomy" id="2496867"/>
    <lineage>
        <taxon>Bacteria</taxon>
        <taxon>Bacillati</taxon>
        <taxon>Actinomycetota</taxon>
        <taxon>Actinomycetes</taxon>
        <taxon>Actinomycetales</taxon>
        <taxon>Actinomycetaceae</taxon>
        <taxon>Flaviflexus</taxon>
    </lineage>
</organism>
<evidence type="ECO:0000313" key="2">
    <source>
        <dbReference type="Proteomes" id="UP000280344"/>
    </source>
</evidence>
<protein>
    <recommendedName>
        <fullName evidence="3">DUF2470 domain-containing protein</fullName>
    </recommendedName>
</protein>
<evidence type="ECO:0000313" key="1">
    <source>
        <dbReference type="EMBL" id="AZQ77394.1"/>
    </source>
</evidence>
<sequence>MHPMTLVSHGRTTTGEFVVSTLVDESMPVGAQPAGQPFPVRVEIVREAPAPHLRLVSGSIHMLGTMTWLDEIETGHLTAEEAIPEHVAFLASATGGRLGFVNSRRAVVNSDTGITAFQIDVLGESGIVPFPGRKDDLACYDTVESLSEDNLSMICEAARTKQIDGVVQFHPEFDKSCPHLYDTAVCVDADPHGLSLIQFRENGSFQAFVPFDVPVSTITELREQLDLLLINCDQ</sequence>
<dbReference type="RefSeq" id="WP_126704197.1">
    <property type="nucleotide sequence ID" value="NZ_CP034593.1"/>
</dbReference>
<dbReference type="Proteomes" id="UP000280344">
    <property type="component" value="Chromosome"/>
</dbReference>
<dbReference type="KEGG" id="flh:EJ997_08675"/>
<dbReference type="AlphaFoldDB" id="A0A3Q9G832"/>
<gene>
    <name evidence="1" type="ORF">EJ997_08675</name>
</gene>
<proteinExistence type="predicted"/>